<name>A0A1H0L7H0_9CLOT</name>
<dbReference type="OrthoDB" id="9801593at2"/>
<organism evidence="3 4">
    <name type="scientific">Clostridium gasigenes</name>
    <dbReference type="NCBI Taxonomy" id="94869"/>
    <lineage>
        <taxon>Bacteria</taxon>
        <taxon>Bacillati</taxon>
        <taxon>Bacillota</taxon>
        <taxon>Clostridia</taxon>
        <taxon>Eubacteriales</taxon>
        <taxon>Clostridiaceae</taxon>
        <taxon>Clostridium</taxon>
    </lineage>
</organism>
<proteinExistence type="predicted"/>
<feature type="domain" description="Nitroreductase" evidence="2">
    <location>
        <begin position="130"/>
        <end position="316"/>
    </location>
</feature>
<dbReference type="AlphaFoldDB" id="A0A1H0L7H0"/>
<dbReference type="RefSeq" id="WP_089964626.1">
    <property type="nucleotide sequence ID" value="NZ_FNJM01000001.1"/>
</dbReference>
<reference evidence="3 4" key="1">
    <citation type="submission" date="2016-10" db="EMBL/GenBank/DDBJ databases">
        <authorList>
            <person name="de Groot N.N."/>
        </authorList>
    </citation>
    <scope>NUCLEOTIDE SEQUENCE [LARGE SCALE GENOMIC DNA]</scope>
    <source>
        <strain evidence="3 4">DSM 12272</strain>
    </source>
</reference>
<sequence length="323" mass="36453">MLKRKNKNKEKEKEKENKKPVNKYPYEMKIISFNTQYCSMSAYADTTVLKTPDSVLKGSLYSKENRFNSEEYLLNYRTNNNNLGFRAGLSSFFQQNAAMTAANKNLEEEITDVIKLPKAKGIKAPLGASIEQRRSVRNYTENKLSMQDLASLLYYGQGISGAIELKDAIAGNDNIKLRNNPSAGGLYPINLYVYLKNVQDIEDGFYLYYPYAHGIKPINLNDENINQYDFAEFSNITANNVNVFFIYVYNMYINSRKYGDAGAAFAFIEAGEIAQNVQLTATALGYGSCDIGGYEKQYLEKKLKLDGVTNHVIHMTIAGKEGE</sequence>
<keyword evidence="4" id="KW-1185">Reference proteome</keyword>
<dbReference type="InterPro" id="IPR000415">
    <property type="entry name" value="Nitroreductase-like"/>
</dbReference>
<protein>
    <submittedName>
        <fullName evidence="3">SagB-type dehydrogenase domain-containing protein</fullName>
    </submittedName>
</protein>
<dbReference type="PANTHER" id="PTHR43745">
    <property type="entry name" value="NITROREDUCTASE MJ1384-RELATED"/>
    <property type="match status" value="1"/>
</dbReference>
<feature type="region of interest" description="Disordered" evidence="1">
    <location>
        <begin position="1"/>
        <end position="20"/>
    </location>
</feature>
<dbReference type="GO" id="GO:0016491">
    <property type="term" value="F:oxidoreductase activity"/>
    <property type="evidence" value="ECO:0007669"/>
    <property type="project" value="InterPro"/>
</dbReference>
<evidence type="ECO:0000259" key="2">
    <source>
        <dbReference type="Pfam" id="PF00881"/>
    </source>
</evidence>
<feature type="compositionally biased region" description="Basic and acidic residues" evidence="1">
    <location>
        <begin position="9"/>
        <end position="19"/>
    </location>
</feature>
<dbReference type="EMBL" id="FNJM01000001">
    <property type="protein sequence ID" value="SDO63911.1"/>
    <property type="molecule type" value="Genomic_DNA"/>
</dbReference>
<evidence type="ECO:0000313" key="3">
    <source>
        <dbReference type="EMBL" id="SDO63911.1"/>
    </source>
</evidence>
<dbReference type="SUPFAM" id="SSF55469">
    <property type="entry name" value="FMN-dependent nitroreductase-like"/>
    <property type="match status" value="1"/>
</dbReference>
<dbReference type="PANTHER" id="PTHR43745:SF2">
    <property type="entry name" value="NITROREDUCTASE MJ1384-RELATED"/>
    <property type="match status" value="1"/>
</dbReference>
<evidence type="ECO:0000256" key="1">
    <source>
        <dbReference type="SAM" id="MobiDB-lite"/>
    </source>
</evidence>
<evidence type="ECO:0000313" key="4">
    <source>
        <dbReference type="Proteomes" id="UP000198597"/>
    </source>
</evidence>
<dbReference type="InterPro" id="IPR052544">
    <property type="entry name" value="Bacteriocin_Proc_Enz"/>
</dbReference>
<dbReference type="Pfam" id="PF00881">
    <property type="entry name" value="Nitroreductase"/>
    <property type="match status" value="1"/>
</dbReference>
<dbReference type="Proteomes" id="UP000198597">
    <property type="component" value="Unassembled WGS sequence"/>
</dbReference>
<dbReference type="CDD" id="cd02142">
    <property type="entry name" value="McbC_SagB-like_oxidoreductase"/>
    <property type="match status" value="1"/>
</dbReference>
<accession>A0A1H0L7H0</accession>
<dbReference type="InterPro" id="IPR020051">
    <property type="entry name" value="SagB-type_dehydrogenase"/>
</dbReference>
<dbReference type="Gene3D" id="3.40.109.10">
    <property type="entry name" value="NADH Oxidase"/>
    <property type="match status" value="1"/>
</dbReference>
<dbReference type="NCBIfam" id="TIGR03605">
    <property type="entry name" value="antibiot_sagB"/>
    <property type="match status" value="1"/>
</dbReference>
<gene>
    <name evidence="3" type="ORF">SAMN04488529_10112</name>
</gene>
<dbReference type="InterPro" id="IPR029479">
    <property type="entry name" value="Nitroreductase"/>
</dbReference>
<dbReference type="STRING" id="94869.SAMN04488529_10112"/>